<dbReference type="Gene3D" id="3.90.550.10">
    <property type="entry name" value="Spore Coat Polysaccharide Biosynthesis Protein SpsA, Chain A"/>
    <property type="match status" value="1"/>
</dbReference>
<dbReference type="GO" id="GO:0006011">
    <property type="term" value="P:UDP-alpha-D-glucose metabolic process"/>
    <property type="evidence" value="ECO:0007669"/>
    <property type="project" value="InterPro"/>
</dbReference>
<dbReference type="PANTHER" id="PTHR43197:SF1">
    <property type="entry name" value="UTP--GLUCOSE-1-PHOSPHATE URIDYLYLTRANSFERASE"/>
    <property type="match status" value="1"/>
</dbReference>
<feature type="domain" description="Nucleotidyl transferase" evidence="6">
    <location>
        <begin position="4"/>
        <end position="242"/>
    </location>
</feature>
<dbReference type="InterPro" id="IPR005835">
    <property type="entry name" value="NTP_transferase_dom"/>
</dbReference>
<comment type="similarity">
    <text evidence="1">Belongs to the UDPGP type 2 family.</text>
</comment>
<reference evidence="7" key="1">
    <citation type="submission" date="2021-05" db="EMBL/GenBank/DDBJ databases">
        <title>Whole genome sequence of Curtobacterium flaccumfaciens pv. flaccumfaciens strain CFBP 3417.</title>
        <authorList>
            <person name="Osdaghi E."/>
            <person name="Taghouti G."/>
            <person name="Portier P."/>
            <person name="Fazliarab A."/>
            <person name="Taghavi S.M."/>
            <person name="Briand M."/>
            <person name="Le-Saux M."/>
            <person name="Jacques M.-A."/>
        </authorList>
    </citation>
    <scope>NUCLEOTIDE SEQUENCE</scope>
    <source>
        <strain evidence="7">CFBP 3417</strain>
    </source>
</reference>
<evidence type="ECO:0000259" key="6">
    <source>
        <dbReference type="Pfam" id="PF00483"/>
    </source>
</evidence>
<organism evidence="7 8">
    <name type="scientific">Curtobacterium flaccumfaciens pv. flaccumfaciens</name>
    <dbReference type="NCBI Taxonomy" id="138532"/>
    <lineage>
        <taxon>Bacteria</taxon>
        <taxon>Bacillati</taxon>
        <taxon>Actinomycetota</taxon>
        <taxon>Actinomycetes</taxon>
        <taxon>Micrococcales</taxon>
        <taxon>Microbacteriaceae</taxon>
        <taxon>Curtobacterium</taxon>
    </lineage>
</organism>
<evidence type="ECO:0000256" key="4">
    <source>
        <dbReference type="ARBA" id="ARBA00022695"/>
    </source>
</evidence>
<comment type="caution">
    <text evidence="7">The sequence shown here is derived from an EMBL/GenBank/DDBJ whole genome shotgun (WGS) entry which is preliminary data.</text>
</comment>
<dbReference type="EC" id="2.7.7.9" evidence="2"/>
<comment type="catalytic activity">
    <reaction evidence="5">
        <text>alpha-D-glucose 1-phosphate + UTP + H(+) = UDP-alpha-D-glucose + diphosphate</text>
        <dbReference type="Rhea" id="RHEA:19889"/>
        <dbReference type="ChEBI" id="CHEBI:15378"/>
        <dbReference type="ChEBI" id="CHEBI:33019"/>
        <dbReference type="ChEBI" id="CHEBI:46398"/>
        <dbReference type="ChEBI" id="CHEBI:58601"/>
        <dbReference type="ChEBI" id="CHEBI:58885"/>
        <dbReference type="EC" id="2.7.7.9"/>
    </reaction>
</comment>
<name>A0A9Q2W2G8_9MICO</name>
<dbReference type="InterPro" id="IPR029044">
    <property type="entry name" value="Nucleotide-diphossugar_trans"/>
</dbReference>
<keyword evidence="4" id="KW-0548">Nucleotidyltransferase</keyword>
<dbReference type="RefSeq" id="WP_214561985.1">
    <property type="nucleotide sequence ID" value="NZ_JAHEWX010000001.1"/>
</dbReference>
<evidence type="ECO:0000256" key="1">
    <source>
        <dbReference type="ARBA" id="ARBA00006890"/>
    </source>
</evidence>
<dbReference type="SUPFAM" id="SSF53448">
    <property type="entry name" value="Nucleotide-diphospho-sugar transferases"/>
    <property type="match status" value="1"/>
</dbReference>
<protein>
    <recommendedName>
        <fullName evidence="2">UTP--glucose-1-phosphate uridylyltransferase</fullName>
        <ecNumber evidence="2">2.7.7.9</ecNumber>
    </recommendedName>
</protein>
<evidence type="ECO:0000313" key="7">
    <source>
        <dbReference type="EMBL" id="MBT1540331.1"/>
    </source>
</evidence>
<evidence type="ECO:0000256" key="5">
    <source>
        <dbReference type="ARBA" id="ARBA00048128"/>
    </source>
</evidence>
<keyword evidence="3 7" id="KW-0808">Transferase</keyword>
<proteinExistence type="inferred from homology"/>
<gene>
    <name evidence="7" type="ORF">KK103_01020</name>
</gene>
<accession>A0A9Q2W2G8</accession>
<dbReference type="PANTHER" id="PTHR43197">
    <property type="entry name" value="UTP--GLUCOSE-1-PHOSPHATE URIDYLYLTRANSFERASE"/>
    <property type="match status" value="1"/>
</dbReference>
<dbReference type="InterPro" id="IPR005771">
    <property type="entry name" value="GalU_uridylyltTrfase_bac/arc"/>
</dbReference>
<evidence type="ECO:0000256" key="2">
    <source>
        <dbReference type="ARBA" id="ARBA00012415"/>
    </source>
</evidence>
<dbReference type="EMBL" id="JAHEWX010000001">
    <property type="protein sequence ID" value="MBT1540331.1"/>
    <property type="molecule type" value="Genomic_DNA"/>
</dbReference>
<evidence type="ECO:0000313" key="8">
    <source>
        <dbReference type="Proteomes" id="UP000709437"/>
    </source>
</evidence>
<dbReference type="Proteomes" id="UP000709437">
    <property type="component" value="Unassembled WGS sequence"/>
</dbReference>
<dbReference type="AlphaFoldDB" id="A0A9Q2W2G8"/>
<dbReference type="GO" id="GO:0003983">
    <property type="term" value="F:UTP:glucose-1-phosphate uridylyltransferase activity"/>
    <property type="evidence" value="ECO:0007669"/>
    <property type="project" value="UniProtKB-EC"/>
</dbReference>
<sequence length="248" mass="25936">MRTAVIPAAGRGTRLGRLTQAIPKELLPLGDRPTLDIVVDELIGAGIERIVLVTRPDKTALNDYVTDVLRPDARARGVELETCLQTAGPGNGGAILSAATRVRDESFLVLWGDEVVFGENRSAVVLDRHRRTGLPVIAVVRAPRAALRRCGVARLDASGRVVELVEKPVDPPVDGLASVGGYVVTPAVLGALRAVAPAADGELYLSAALGALALDGGVQAARIHGDWHETGSIDGYTTAFAAAVALHR</sequence>
<dbReference type="Pfam" id="PF00483">
    <property type="entry name" value="NTP_transferase"/>
    <property type="match status" value="1"/>
</dbReference>
<evidence type="ECO:0000256" key="3">
    <source>
        <dbReference type="ARBA" id="ARBA00022679"/>
    </source>
</evidence>